<dbReference type="Proteomes" id="UP000216207">
    <property type="component" value="Unassembled WGS sequence"/>
</dbReference>
<name>A0A268NX88_SHOCL</name>
<evidence type="ECO:0000256" key="4">
    <source>
        <dbReference type="PIRSR" id="PIRSR000331-2"/>
    </source>
</evidence>
<sequence>MAMVTGAEYLKRIAQLESTIWIDGEFVKGKSTEHPAFKAVLEAKASLYDMVLDDDYADILQASDKNANFSFEIPRTKADLTKRRKATQLWAQSTLGVLGRSPEYVNTMIAIMAGAKDFFAEDGKEYGESIQSIYERAVKNDYTFTHTFVNPSISRKPFYPDGESVEQPVAAKIIEENEKGVVIDGARLLATQGGITDELLVLPSAAFVDSDYLFGCTVPSDTEGLLFLSRPSFGKETQFDYPLSATLEEGDAVVVFDHVFVPWERVFMYRNEWLMSQLFARTGIEAFLLYQAANRQIVKTEWLLGVAQALVDTLNIGQHTHVQGKVSEVIVALEAMRGFVYSAETQAQANEYEIMVPKLEPLKASACYFQMTYARLIEIIQLLGASHFISAPSKKDFASPIAGRLERFMRGEYTSAKEKTKLLRLARDLSISEFGSRQMLYERYFFGDPVRVASGLYHFADCQKQKYVEWVQTFLKKMD</sequence>
<reference evidence="7 8" key="1">
    <citation type="submission" date="2017-07" db="EMBL/GenBank/DDBJ databases">
        <title>Isolation and whole genome analysis of endospore-forming bacteria from heroin.</title>
        <authorList>
            <person name="Kalinowski J."/>
            <person name="Ahrens B."/>
            <person name="Al-Dilaimi A."/>
            <person name="Winkler A."/>
            <person name="Wibberg D."/>
            <person name="Schleenbecker U."/>
            <person name="Ruckert C."/>
            <person name="Wolfel R."/>
            <person name="Grass G."/>
        </authorList>
    </citation>
    <scope>NUCLEOTIDE SEQUENCE [LARGE SCALE GENOMIC DNA]</scope>
    <source>
        <strain evidence="7 8">7539</strain>
    </source>
</reference>
<feature type="domain" description="HpaB/PvcC/4-BUDH C-terminal" evidence="5">
    <location>
        <begin position="276"/>
        <end position="475"/>
    </location>
</feature>
<proteinExistence type="predicted"/>
<dbReference type="PANTHER" id="PTHR36117:SF3">
    <property type="entry name" value="4-HYDROXYPHENYLACETATE 3-MONOOXYGENASE-RELATED"/>
    <property type="match status" value="1"/>
</dbReference>
<evidence type="ECO:0000256" key="3">
    <source>
        <dbReference type="ARBA" id="ARBA00023002"/>
    </source>
</evidence>
<keyword evidence="3" id="KW-0560">Oxidoreductase</keyword>
<accession>A0A268NX88</accession>
<dbReference type="Pfam" id="PF11794">
    <property type="entry name" value="HpaB_N"/>
    <property type="match status" value="1"/>
</dbReference>
<dbReference type="Gene3D" id="1.20.140.10">
    <property type="entry name" value="Butyryl-CoA Dehydrogenase, subunit A, domain 3"/>
    <property type="match status" value="1"/>
</dbReference>
<feature type="binding site" evidence="4">
    <location>
        <begin position="448"/>
        <end position="451"/>
    </location>
    <ligand>
        <name>FAD</name>
        <dbReference type="ChEBI" id="CHEBI:57692"/>
    </ligand>
</feature>
<dbReference type="Gene3D" id="2.40.110.10">
    <property type="entry name" value="Butyryl-CoA Dehydrogenase, subunit A, domain 2"/>
    <property type="match status" value="1"/>
</dbReference>
<dbReference type="PANTHER" id="PTHR36117">
    <property type="entry name" value="4-HYDROXYPHENYLACETATE 3-MONOOXYGENASE-RELATED"/>
    <property type="match status" value="1"/>
</dbReference>
<dbReference type="AlphaFoldDB" id="A0A268NX88"/>
<dbReference type="SUPFAM" id="SSF47203">
    <property type="entry name" value="Acyl-CoA dehydrogenase C-terminal domain-like"/>
    <property type="match status" value="1"/>
</dbReference>
<comment type="caution">
    <text evidence="7">The sequence shown here is derived from an EMBL/GenBank/DDBJ whole genome shotgun (WGS) entry which is preliminary data.</text>
</comment>
<dbReference type="PIRSF" id="PIRSF000331">
    <property type="entry name" value="HpaA_HpaB"/>
    <property type="match status" value="1"/>
</dbReference>
<dbReference type="InterPro" id="IPR009100">
    <property type="entry name" value="AcylCoA_DH/oxidase_NM_dom_sf"/>
</dbReference>
<dbReference type="RefSeq" id="WP_073305122.1">
    <property type="nucleotide sequence ID" value="NZ_JAIEWK010000013.1"/>
</dbReference>
<dbReference type="Pfam" id="PF03241">
    <property type="entry name" value="HpaB"/>
    <property type="match status" value="1"/>
</dbReference>
<dbReference type="InterPro" id="IPR036250">
    <property type="entry name" value="AcylCo_DH-like_C"/>
</dbReference>
<gene>
    <name evidence="7" type="ORF">CHH72_15485</name>
</gene>
<protein>
    <recommendedName>
        <fullName evidence="9">4-hydroxyphenylacetate 3-monooxygenase, oxygenase component</fullName>
    </recommendedName>
</protein>
<dbReference type="SUPFAM" id="SSF56645">
    <property type="entry name" value="Acyl-CoA dehydrogenase NM domain-like"/>
    <property type="match status" value="1"/>
</dbReference>
<evidence type="ECO:0000313" key="7">
    <source>
        <dbReference type="EMBL" id="PAE87991.1"/>
    </source>
</evidence>
<keyword evidence="1" id="KW-0285">Flavoprotein</keyword>
<dbReference type="Gene3D" id="1.10.3140.10">
    <property type="entry name" value="4-hydroxybutyryl-coa dehydratase, domain 1"/>
    <property type="match status" value="1"/>
</dbReference>
<dbReference type="InterPro" id="IPR024719">
    <property type="entry name" value="HpaB/PvcC/4-BUDH_C"/>
</dbReference>
<evidence type="ECO:0000256" key="2">
    <source>
        <dbReference type="ARBA" id="ARBA00022827"/>
    </source>
</evidence>
<evidence type="ECO:0000256" key="1">
    <source>
        <dbReference type="ARBA" id="ARBA00022630"/>
    </source>
</evidence>
<evidence type="ECO:0000313" key="8">
    <source>
        <dbReference type="Proteomes" id="UP000216207"/>
    </source>
</evidence>
<dbReference type="EMBL" id="NPCC01000024">
    <property type="protein sequence ID" value="PAE87991.1"/>
    <property type="molecule type" value="Genomic_DNA"/>
</dbReference>
<dbReference type="InterPro" id="IPR046373">
    <property type="entry name" value="Acyl-CoA_Oxase/DH_mid-dom_sf"/>
</dbReference>
<organism evidence="7 8">
    <name type="scientific">Shouchella clausii</name>
    <name type="common">Alkalihalobacillus clausii</name>
    <dbReference type="NCBI Taxonomy" id="79880"/>
    <lineage>
        <taxon>Bacteria</taxon>
        <taxon>Bacillati</taxon>
        <taxon>Bacillota</taxon>
        <taxon>Bacilli</taxon>
        <taxon>Bacillales</taxon>
        <taxon>Bacillaceae</taxon>
        <taxon>Shouchella</taxon>
    </lineage>
</organism>
<dbReference type="InterPro" id="IPR024674">
    <property type="entry name" value="HpaB/PvcC/4-BUDH_N"/>
</dbReference>
<feature type="domain" description="HpaB/PvcC/4-BUDH N-terminal" evidence="6">
    <location>
        <begin position="5"/>
        <end position="268"/>
    </location>
</feature>
<dbReference type="GO" id="GO:0016627">
    <property type="term" value="F:oxidoreductase activity, acting on the CH-CH group of donors"/>
    <property type="evidence" value="ECO:0007669"/>
    <property type="project" value="InterPro"/>
</dbReference>
<feature type="binding site" evidence="4">
    <location>
        <position position="191"/>
    </location>
    <ligand>
        <name>FAD</name>
        <dbReference type="ChEBI" id="CHEBI:57692"/>
    </ligand>
</feature>
<evidence type="ECO:0000259" key="6">
    <source>
        <dbReference type="Pfam" id="PF11794"/>
    </source>
</evidence>
<dbReference type="InterPro" id="IPR004925">
    <property type="entry name" value="HpaB/PvcC/4-BUDH"/>
</dbReference>
<evidence type="ECO:0008006" key="9">
    <source>
        <dbReference type="Google" id="ProtNLM"/>
    </source>
</evidence>
<keyword evidence="2 4" id="KW-0274">FAD</keyword>
<evidence type="ECO:0000259" key="5">
    <source>
        <dbReference type="Pfam" id="PF03241"/>
    </source>
</evidence>